<evidence type="ECO:0000256" key="11">
    <source>
        <dbReference type="PIRSR" id="PIRSR602117-1"/>
    </source>
</evidence>
<dbReference type="InterPro" id="IPR002117">
    <property type="entry name" value="p53_tumour_suppressor"/>
</dbReference>
<feature type="domain" description="p53 tetramerisation" evidence="14">
    <location>
        <begin position="352"/>
        <end position="383"/>
    </location>
</feature>
<keyword evidence="7" id="KW-0238">DNA-binding</keyword>
<dbReference type="SUPFAM" id="SSF49417">
    <property type="entry name" value="p53-like transcription factors"/>
    <property type="match status" value="1"/>
</dbReference>
<dbReference type="InterPro" id="IPR008967">
    <property type="entry name" value="p53-like_TF_DNA-bd_sf"/>
</dbReference>
<feature type="binding site" evidence="11">
    <location>
        <position position="213"/>
    </location>
    <ligand>
        <name>Zn(2+)</name>
        <dbReference type="ChEBI" id="CHEBI:29105"/>
    </ligand>
</feature>
<proteinExistence type="inferred from homology"/>
<dbReference type="PRINTS" id="PR00386">
    <property type="entry name" value="P53SUPPRESSR"/>
</dbReference>
<evidence type="ECO:0000313" key="15">
    <source>
        <dbReference type="Ensembl" id="ENSCSAVP00000016659.1"/>
    </source>
</evidence>
<evidence type="ECO:0000256" key="4">
    <source>
        <dbReference type="ARBA" id="ARBA00022723"/>
    </source>
</evidence>
<dbReference type="GO" id="GO:0006915">
    <property type="term" value="P:apoptotic process"/>
    <property type="evidence" value="ECO:0007669"/>
    <property type="project" value="UniProtKB-KW"/>
</dbReference>
<dbReference type="Proteomes" id="UP000007875">
    <property type="component" value="Unassembled WGS sequence"/>
</dbReference>
<feature type="domain" description="p53 DNA-binding" evidence="13">
    <location>
        <begin position="137"/>
        <end position="326"/>
    </location>
</feature>
<evidence type="ECO:0000256" key="1">
    <source>
        <dbReference type="ARBA" id="ARBA00004123"/>
    </source>
</evidence>
<organism evidence="15 16">
    <name type="scientific">Ciona savignyi</name>
    <name type="common">Pacific transparent sea squirt</name>
    <dbReference type="NCBI Taxonomy" id="51511"/>
    <lineage>
        <taxon>Eukaryota</taxon>
        <taxon>Metazoa</taxon>
        <taxon>Chordata</taxon>
        <taxon>Tunicata</taxon>
        <taxon>Ascidiacea</taxon>
        <taxon>Phlebobranchia</taxon>
        <taxon>Cionidae</taxon>
        <taxon>Ciona</taxon>
    </lineage>
</organism>
<dbReference type="Ensembl" id="ENSCSAVT00000016840.1">
    <property type="protein sequence ID" value="ENSCSAVP00000016659.1"/>
    <property type="gene ID" value="ENSCSAVG00000009788.1"/>
</dbReference>
<dbReference type="InterPro" id="IPR011615">
    <property type="entry name" value="p53_DNA-bd"/>
</dbReference>
<reference evidence="15" key="2">
    <citation type="submission" date="2025-08" db="UniProtKB">
        <authorList>
            <consortium name="Ensembl"/>
        </authorList>
    </citation>
    <scope>IDENTIFICATION</scope>
</reference>
<evidence type="ECO:0000256" key="6">
    <source>
        <dbReference type="ARBA" id="ARBA00023015"/>
    </source>
</evidence>
<comment type="similarity">
    <text evidence="2">Belongs to the p53 family.</text>
</comment>
<dbReference type="Gene3D" id="4.10.170.10">
    <property type="entry name" value="p53-like tetramerisation domain"/>
    <property type="match status" value="1"/>
</dbReference>
<evidence type="ECO:0000313" key="16">
    <source>
        <dbReference type="Proteomes" id="UP000007875"/>
    </source>
</evidence>
<evidence type="ECO:0008006" key="17">
    <source>
        <dbReference type="Google" id="ProtNLM"/>
    </source>
</evidence>
<feature type="site" description="Interaction with DNA" evidence="12">
    <location>
        <position position="157"/>
    </location>
</feature>
<comment type="subcellular location">
    <subcellularLocation>
        <location evidence="1">Nucleus</location>
    </subcellularLocation>
</comment>
<evidence type="ECO:0000259" key="13">
    <source>
        <dbReference type="Pfam" id="PF00870"/>
    </source>
</evidence>
<dbReference type="HOGENOM" id="CLU_695472_0_0_1"/>
<evidence type="ECO:0000256" key="7">
    <source>
        <dbReference type="ARBA" id="ARBA00023125"/>
    </source>
</evidence>
<dbReference type="CDD" id="cd08367">
    <property type="entry name" value="P53"/>
    <property type="match status" value="1"/>
</dbReference>
<evidence type="ECO:0000256" key="5">
    <source>
        <dbReference type="ARBA" id="ARBA00022833"/>
    </source>
</evidence>
<feature type="binding site" evidence="11">
    <location>
        <position position="216"/>
    </location>
    <ligand>
        <name>Zn(2+)</name>
        <dbReference type="ChEBI" id="CHEBI:29105"/>
    </ligand>
</feature>
<dbReference type="STRING" id="51511.ENSCSAVP00000016659"/>
<evidence type="ECO:0000256" key="8">
    <source>
        <dbReference type="ARBA" id="ARBA00023159"/>
    </source>
</evidence>
<dbReference type="eggNOG" id="ENOG502QQ48">
    <property type="taxonomic scope" value="Eukaryota"/>
</dbReference>
<dbReference type="OMA" id="HKKGEPC"/>
<dbReference type="GO" id="GO:0005634">
    <property type="term" value="C:nucleus"/>
    <property type="evidence" value="ECO:0007669"/>
    <property type="project" value="UniProtKB-SubCell"/>
</dbReference>
<dbReference type="Gene3D" id="2.60.40.720">
    <property type="match status" value="1"/>
</dbReference>
<keyword evidence="3" id="KW-0053">Apoptosis</keyword>
<dbReference type="SUPFAM" id="SSF47719">
    <property type="entry name" value="p53 tetramerization domain"/>
    <property type="match status" value="1"/>
</dbReference>
<keyword evidence="16" id="KW-1185">Reference proteome</keyword>
<accession>H2ZGE3</accession>
<keyword evidence="5 11" id="KW-0862">Zinc</keyword>
<dbReference type="GO" id="GO:0000981">
    <property type="term" value="F:DNA-binding transcription factor activity, RNA polymerase II-specific"/>
    <property type="evidence" value="ECO:0007669"/>
    <property type="project" value="TreeGrafter"/>
</dbReference>
<comment type="cofactor">
    <cofactor evidence="11">
        <name>Zn(2+)</name>
        <dbReference type="ChEBI" id="CHEBI:29105"/>
    </cofactor>
    <text evidence="11">Binds 1 zinc ion per subunit.</text>
</comment>
<dbReference type="PANTHER" id="PTHR11447:SF16">
    <property type="entry name" value="P53 PROTEIN LONG FORM VARIANT 1"/>
    <property type="match status" value="1"/>
</dbReference>
<evidence type="ECO:0000256" key="3">
    <source>
        <dbReference type="ARBA" id="ARBA00022703"/>
    </source>
</evidence>
<dbReference type="Pfam" id="PF07710">
    <property type="entry name" value="P53_tetramer"/>
    <property type="match status" value="1"/>
</dbReference>
<keyword evidence="9" id="KW-0804">Transcription</keyword>
<evidence type="ECO:0000256" key="12">
    <source>
        <dbReference type="PIRSR" id="PIRSR602117-2"/>
    </source>
</evidence>
<keyword evidence="6" id="KW-0805">Transcription regulation</keyword>
<reference evidence="15" key="3">
    <citation type="submission" date="2025-09" db="UniProtKB">
        <authorList>
            <consortium name="Ensembl"/>
        </authorList>
    </citation>
    <scope>IDENTIFICATION</scope>
</reference>
<evidence type="ECO:0000256" key="10">
    <source>
        <dbReference type="ARBA" id="ARBA00023242"/>
    </source>
</evidence>
<dbReference type="AlphaFoldDB" id="H2ZGE3"/>
<dbReference type="Pfam" id="PF00870">
    <property type="entry name" value="P53"/>
    <property type="match status" value="1"/>
</dbReference>
<dbReference type="GO" id="GO:0000978">
    <property type="term" value="F:RNA polymerase II cis-regulatory region sequence-specific DNA binding"/>
    <property type="evidence" value="ECO:0007669"/>
    <property type="project" value="TreeGrafter"/>
</dbReference>
<dbReference type="InterPro" id="IPR012346">
    <property type="entry name" value="p53/RUNT-type_TF_DNA-bd_sf"/>
</dbReference>
<reference evidence="16" key="1">
    <citation type="submission" date="2003-08" db="EMBL/GenBank/DDBJ databases">
        <authorList>
            <person name="Birren B."/>
            <person name="Nusbaum C."/>
            <person name="Abebe A."/>
            <person name="Abouelleil A."/>
            <person name="Adekoya E."/>
            <person name="Ait-zahra M."/>
            <person name="Allen N."/>
            <person name="Allen T."/>
            <person name="An P."/>
            <person name="Anderson M."/>
            <person name="Anderson S."/>
            <person name="Arachchi H."/>
            <person name="Armbruster J."/>
            <person name="Bachantsang P."/>
            <person name="Baldwin J."/>
            <person name="Barry A."/>
            <person name="Bayul T."/>
            <person name="Blitshsteyn B."/>
            <person name="Bloom T."/>
            <person name="Blye J."/>
            <person name="Boguslavskiy L."/>
            <person name="Borowsky M."/>
            <person name="Boukhgalter B."/>
            <person name="Brunache A."/>
            <person name="Butler J."/>
            <person name="Calixte N."/>
            <person name="Calvo S."/>
            <person name="Camarata J."/>
            <person name="Campo K."/>
            <person name="Chang J."/>
            <person name="Cheshatsang Y."/>
            <person name="Citroen M."/>
            <person name="Collymore A."/>
            <person name="Considine T."/>
            <person name="Cook A."/>
            <person name="Cooke P."/>
            <person name="Corum B."/>
            <person name="Cuomo C."/>
            <person name="David R."/>
            <person name="Dawoe T."/>
            <person name="Degray S."/>
            <person name="Dodge S."/>
            <person name="Dooley K."/>
            <person name="Dorje P."/>
            <person name="Dorjee K."/>
            <person name="Dorris L."/>
            <person name="Duffey N."/>
            <person name="Dupes A."/>
            <person name="Elkins T."/>
            <person name="Engels R."/>
            <person name="Erickson J."/>
            <person name="Farina A."/>
            <person name="Faro S."/>
            <person name="Ferreira P."/>
            <person name="Fischer H."/>
            <person name="Fitzgerald M."/>
            <person name="Foley K."/>
            <person name="Gage D."/>
            <person name="Galagan J."/>
            <person name="Gearin G."/>
            <person name="Gnerre S."/>
            <person name="Gnirke A."/>
            <person name="Goyette A."/>
            <person name="Graham J."/>
            <person name="Grandbois E."/>
            <person name="Gyaltsen K."/>
            <person name="Hafez N."/>
            <person name="Hagopian D."/>
            <person name="Hagos B."/>
            <person name="Hall J."/>
            <person name="Hatcher B."/>
            <person name="Heller A."/>
            <person name="Higgins H."/>
            <person name="Honan T."/>
            <person name="Horn A."/>
            <person name="Houde N."/>
            <person name="Hughes L."/>
            <person name="Hulme W."/>
            <person name="Husby E."/>
            <person name="Iliev I."/>
            <person name="Jaffe D."/>
            <person name="Jones C."/>
            <person name="Kamal M."/>
            <person name="Kamat A."/>
            <person name="Kamvysselis M."/>
            <person name="Karlsson E."/>
            <person name="Kells C."/>
            <person name="Kieu A."/>
            <person name="Kisner P."/>
            <person name="Kodira C."/>
            <person name="Kulbokas E."/>
            <person name="Labutti K."/>
            <person name="Lama D."/>
            <person name="Landers T."/>
            <person name="Leger J."/>
            <person name="Levine S."/>
            <person name="Lewis D."/>
            <person name="Lewis T."/>
            <person name="Lindblad-toh K."/>
            <person name="Liu X."/>
            <person name="Lokyitsang T."/>
            <person name="Lokyitsang Y."/>
            <person name="Lucien O."/>
            <person name="Lui A."/>
            <person name="Ma L.J."/>
            <person name="Mabbitt R."/>
            <person name="Macdonald J."/>
            <person name="Maclean C."/>
            <person name="Major J."/>
            <person name="Manning J."/>
            <person name="Marabella R."/>
            <person name="Maru K."/>
            <person name="Matthews C."/>
            <person name="Mauceli E."/>
            <person name="Mccarthy M."/>
            <person name="Mcdonough S."/>
            <person name="Mcghee T."/>
            <person name="Meldrim J."/>
            <person name="Meneus L."/>
            <person name="Mesirov J."/>
            <person name="Mihalev A."/>
            <person name="Mihova T."/>
            <person name="Mikkelsen T."/>
            <person name="Mlenga V."/>
            <person name="Moru K."/>
            <person name="Mozes J."/>
            <person name="Mulrain L."/>
            <person name="Munson G."/>
            <person name="Naylor J."/>
            <person name="Newes C."/>
            <person name="Nguyen C."/>
            <person name="Nguyen N."/>
            <person name="Nguyen T."/>
            <person name="Nicol R."/>
            <person name="Nielsen C."/>
            <person name="Nizzari M."/>
            <person name="Norbu C."/>
            <person name="Norbu N."/>
            <person name="O'donnell P."/>
            <person name="Okoawo O."/>
            <person name="O'leary S."/>
            <person name="Omotosho B."/>
            <person name="O'neill K."/>
            <person name="Osman S."/>
            <person name="Parker S."/>
            <person name="Perrin D."/>
            <person name="Phunkhang P."/>
            <person name="Piqani B."/>
            <person name="Purcell S."/>
            <person name="Rachupka T."/>
            <person name="Ramasamy U."/>
            <person name="Rameau R."/>
            <person name="Ray V."/>
            <person name="Raymond C."/>
            <person name="Retta R."/>
            <person name="Richardson S."/>
            <person name="Rise C."/>
            <person name="Rodriguez J."/>
            <person name="Rogers J."/>
            <person name="Rogov P."/>
            <person name="Rutman M."/>
            <person name="Schupbach R."/>
            <person name="Seaman C."/>
            <person name="Settipalli S."/>
            <person name="Sharpe T."/>
            <person name="Sheridan J."/>
            <person name="Sherpa N."/>
            <person name="Shi J."/>
            <person name="Smirnov S."/>
            <person name="Smith C."/>
            <person name="Sougnez C."/>
            <person name="Spencer B."/>
            <person name="Stalker J."/>
            <person name="Stange-thomann N."/>
            <person name="Stavropoulos S."/>
            <person name="Stetson K."/>
            <person name="Stone C."/>
            <person name="Stone S."/>
            <person name="Stubbs M."/>
            <person name="Talamas J."/>
            <person name="Tchuinga P."/>
            <person name="Tenzing P."/>
            <person name="Tesfaye S."/>
            <person name="Theodore J."/>
            <person name="Thoulutsang Y."/>
            <person name="Topham K."/>
            <person name="Towey S."/>
            <person name="Tsamla T."/>
            <person name="Tsomo N."/>
            <person name="Vallee D."/>
            <person name="Vassiliev H."/>
            <person name="Venkataraman V."/>
            <person name="Vinson J."/>
            <person name="Vo A."/>
            <person name="Wade C."/>
            <person name="Wang S."/>
            <person name="Wangchuk T."/>
            <person name="Wangdi T."/>
            <person name="Whittaker C."/>
            <person name="Wilkinson J."/>
            <person name="Wu Y."/>
            <person name="Wyman D."/>
            <person name="Yadav S."/>
            <person name="Yang S."/>
            <person name="Yang X."/>
            <person name="Yeager S."/>
            <person name="Yee E."/>
            <person name="Young G."/>
            <person name="Zainoun J."/>
            <person name="Zembeck L."/>
            <person name="Zimmer A."/>
            <person name="Zody M."/>
            <person name="Lander E."/>
        </authorList>
    </citation>
    <scope>NUCLEOTIDE SEQUENCE [LARGE SCALE GENOMIC DNA]</scope>
</reference>
<evidence type="ECO:0000256" key="2">
    <source>
        <dbReference type="ARBA" id="ARBA00006167"/>
    </source>
</evidence>
<evidence type="ECO:0000259" key="14">
    <source>
        <dbReference type="Pfam" id="PF07710"/>
    </source>
</evidence>
<name>H2ZGE3_CIOSA</name>
<keyword evidence="4 11" id="KW-0479">Metal-binding</keyword>
<keyword evidence="10" id="KW-0539">Nucleus</keyword>
<protein>
    <recommendedName>
        <fullName evidence="17">Cellular tumor antigen p53</fullName>
    </recommendedName>
</protein>
<dbReference type="GO" id="GO:0051262">
    <property type="term" value="P:protein tetramerization"/>
    <property type="evidence" value="ECO:0007669"/>
    <property type="project" value="InterPro"/>
</dbReference>
<sequence>FNMADSTEPNLPDSQESFSEFWCSSLQTNDFPNIVIDESALPATSNWQTYTTMAPVCSLLDIGAQINHGDDTGLFDFNCSQHSADDLFDQSLPSTQASITCHTSVGAQQECSISQNTLLVQKIETPSIISILPKFSEFPGVYNFQVDFGKKTDGAPKSAPYTYSHRLHKLYVKMNENCPIRFTCSLSPPTGCIIRAIPVFERANNVTEMVTRCSLHSNENLSENVAPKSHLIRVEANHHVTYTLTSDGRESVCTSYEGPQAGCEYVAVLYKYMCLSSCSSAGGINRRPLLTVFNLEKKCGELLGRRVVSTRICTCPGRDRTQEEEKKGVLENKKSSKRPLLPKKDNLNIDKGESEVYSLTIIGKRKFEKVKEYKEALDLMDFVQPEVKKACCDKNQM</sequence>
<evidence type="ECO:0000256" key="9">
    <source>
        <dbReference type="ARBA" id="ARBA00023163"/>
    </source>
</evidence>
<dbReference type="InterPro" id="IPR010991">
    <property type="entry name" value="p53_tetrameristn"/>
</dbReference>
<keyword evidence="8" id="KW-0010">Activator</keyword>
<dbReference type="InParanoid" id="H2ZGE3"/>
<dbReference type="InterPro" id="IPR036674">
    <property type="entry name" value="p53_tetramer_sf"/>
</dbReference>
<feature type="binding site" evidence="11">
    <location>
        <position position="274"/>
    </location>
    <ligand>
        <name>Zn(2+)</name>
        <dbReference type="ChEBI" id="CHEBI:29105"/>
    </ligand>
</feature>
<dbReference type="GO" id="GO:0046872">
    <property type="term" value="F:metal ion binding"/>
    <property type="evidence" value="ECO:0007669"/>
    <property type="project" value="UniProtKB-KW"/>
</dbReference>
<dbReference type="PANTHER" id="PTHR11447">
    <property type="entry name" value="CELLULAR TUMOR ANTIGEN P53"/>
    <property type="match status" value="1"/>
</dbReference>
<feature type="binding site" evidence="11">
    <location>
        <position position="278"/>
    </location>
    <ligand>
        <name>Zn(2+)</name>
        <dbReference type="ChEBI" id="CHEBI:29105"/>
    </ligand>
</feature>
<dbReference type="GeneTree" id="ENSGT00950000183153"/>